<evidence type="ECO:0000313" key="1">
    <source>
        <dbReference type="EMBL" id="MFD1535496.1"/>
    </source>
</evidence>
<reference evidence="2" key="1">
    <citation type="journal article" date="2019" name="Int. J. Syst. Evol. Microbiol.">
        <title>The Global Catalogue of Microorganisms (GCM) 10K type strain sequencing project: providing services to taxonomists for standard genome sequencing and annotation.</title>
        <authorList>
            <consortium name="The Broad Institute Genomics Platform"/>
            <consortium name="The Broad Institute Genome Sequencing Center for Infectious Disease"/>
            <person name="Wu L."/>
            <person name="Ma J."/>
        </authorList>
    </citation>
    <scope>NUCLEOTIDE SEQUENCE [LARGE SCALE GENOMIC DNA]</scope>
    <source>
        <strain evidence="2">CGMCC 1.15399</strain>
    </source>
</reference>
<organism evidence="1 2">
    <name type="scientific">Nonomuraea guangzhouensis</name>
    <dbReference type="NCBI Taxonomy" id="1291555"/>
    <lineage>
        <taxon>Bacteria</taxon>
        <taxon>Bacillati</taxon>
        <taxon>Actinomycetota</taxon>
        <taxon>Actinomycetes</taxon>
        <taxon>Streptosporangiales</taxon>
        <taxon>Streptosporangiaceae</taxon>
        <taxon>Nonomuraea</taxon>
    </lineage>
</organism>
<dbReference type="Proteomes" id="UP001597097">
    <property type="component" value="Unassembled WGS sequence"/>
</dbReference>
<keyword evidence="2" id="KW-1185">Reference proteome</keyword>
<dbReference type="RefSeq" id="WP_219536768.1">
    <property type="nucleotide sequence ID" value="NZ_JAHKRM010000032.1"/>
</dbReference>
<accession>A0ABW4G0U6</accession>
<gene>
    <name evidence="1" type="ORF">ACFSJ0_00540</name>
</gene>
<sequence>MRTVLAGRVLAGRVLAGRVLAGRVLAAGLASLVAVAVAGCGVRPSDAITAGDPPSGRVEANPTVTLYLVKNGRLSPVTRPGGRLYLTDRLAMLTDGPTAREQTDGFTTEVPFEAGPFSVTAEPDSPLVVTLSTPIGELSTLAVEQIVCTAAATVSEIPVQVTVVGAGRSVGPRRCPGLA</sequence>
<dbReference type="EMBL" id="JBHUCM010000001">
    <property type="protein sequence ID" value="MFD1535496.1"/>
    <property type="molecule type" value="Genomic_DNA"/>
</dbReference>
<name>A0ABW4G0U6_9ACTN</name>
<evidence type="ECO:0008006" key="3">
    <source>
        <dbReference type="Google" id="ProtNLM"/>
    </source>
</evidence>
<comment type="caution">
    <text evidence="1">The sequence shown here is derived from an EMBL/GenBank/DDBJ whole genome shotgun (WGS) entry which is preliminary data.</text>
</comment>
<protein>
    <recommendedName>
        <fullName evidence="3">GerMN domain-containing protein</fullName>
    </recommendedName>
</protein>
<evidence type="ECO:0000313" key="2">
    <source>
        <dbReference type="Proteomes" id="UP001597097"/>
    </source>
</evidence>
<proteinExistence type="predicted"/>